<evidence type="ECO:0000256" key="1">
    <source>
        <dbReference type="SAM" id="SignalP"/>
    </source>
</evidence>
<reference evidence="2 3" key="1">
    <citation type="journal article" date="2013" name="Genome Biol.">
        <title>The genome sequence of the most widely cultivated cacao type and its use to identify candidate genes regulating pod color.</title>
        <authorList>
            <person name="Motamayor J.C."/>
            <person name="Mockaitis K."/>
            <person name="Schmutz J."/>
            <person name="Haiminen N."/>
            <person name="Iii D.L."/>
            <person name="Cornejo O."/>
            <person name="Findley S.D."/>
            <person name="Zheng P."/>
            <person name="Utro F."/>
            <person name="Royaert S."/>
            <person name="Saski C."/>
            <person name="Jenkins J."/>
            <person name="Podicheti R."/>
            <person name="Zhao M."/>
            <person name="Scheffler B.E."/>
            <person name="Stack J.C."/>
            <person name="Feltus F.A."/>
            <person name="Mustiga G.M."/>
            <person name="Amores F."/>
            <person name="Phillips W."/>
            <person name="Marelli J.P."/>
            <person name="May G.D."/>
            <person name="Shapiro H."/>
            <person name="Ma J."/>
            <person name="Bustamante C.D."/>
            <person name="Schnell R.J."/>
            <person name="Main D."/>
            <person name="Gilbert D."/>
            <person name="Parida L."/>
            <person name="Kuhn D.N."/>
        </authorList>
    </citation>
    <scope>NUCLEOTIDE SEQUENCE [LARGE SCALE GENOMIC DNA]</scope>
    <source>
        <strain evidence="3">cv. Matina 1-6</strain>
    </source>
</reference>
<evidence type="ECO:0000313" key="2">
    <source>
        <dbReference type="EMBL" id="EOY03716.1"/>
    </source>
</evidence>
<proteinExistence type="predicted"/>
<dbReference type="HOGENOM" id="CLU_1689869_0_0_1"/>
<accession>A0A061EFQ3</accession>
<feature type="chain" id="PRO_5001601595" evidence="1">
    <location>
        <begin position="29"/>
        <end position="156"/>
    </location>
</feature>
<dbReference type="InParanoid" id="A0A061EFQ3"/>
<organism evidence="2 3">
    <name type="scientific">Theobroma cacao</name>
    <name type="common">Cacao</name>
    <name type="synonym">Cocoa</name>
    <dbReference type="NCBI Taxonomy" id="3641"/>
    <lineage>
        <taxon>Eukaryota</taxon>
        <taxon>Viridiplantae</taxon>
        <taxon>Streptophyta</taxon>
        <taxon>Embryophyta</taxon>
        <taxon>Tracheophyta</taxon>
        <taxon>Spermatophyta</taxon>
        <taxon>Magnoliopsida</taxon>
        <taxon>eudicotyledons</taxon>
        <taxon>Gunneridae</taxon>
        <taxon>Pentapetalae</taxon>
        <taxon>rosids</taxon>
        <taxon>malvids</taxon>
        <taxon>Malvales</taxon>
        <taxon>Malvaceae</taxon>
        <taxon>Byttnerioideae</taxon>
        <taxon>Theobroma</taxon>
    </lineage>
</organism>
<gene>
    <name evidence="2" type="ORF">TCM_018828</name>
</gene>
<feature type="signal peptide" evidence="1">
    <location>
        <begin position="1"/>
        <end position="28"/>
    </location>
</feature>
<dbReference type="eggNOG" id="ENOG502SYKS">
    <property type="taxonomic scope" value="Eukaryota"/>
</dbReference>
<dbReference type="OMA" id="TIAVHIT"/>
<name>A0A061EFQ3_THECC</name>
<sequence>MRVDREGGLFSLALFVMLMLFEANSCRAAEMLMEKSNTTFSCSGRLNDCLIAEDMELELLMDSHISRMLIGANGKATIDFTNVAHKTVPCGPGKQYGPCINPKQKKFRTIAVHITAIARRNNAAKKLKSSLYTACMSDIHTVLPCLSVINQFAFLS</sequence>
<protein>
    <submittedName>
        <fullName evidence="2">Uncharacterized protein</fullName>
    </submittedName>
</protein>
<evidence type="ECO:0000313" key="3">
    <source>
        <dbReference type="Proteomes" id="UP000026915"/>
    </source>
</evidence>
<dbReference type="AlphaFoldDB" id="A0A061EFQ3"/>
<keyword evidence="1" id="KW-0732">Signal</keyword>
<dbReference type="Proteomes" id="UP000026915">
    <property type="component" value="Chromosome 4"/>
</dbReference>
<keyword evidence="3" id="KW-1185">Reference proteome</keyword>
<dbReference type="Gramene" id="EOY03716">
    <property type="protein sequence ID" value="EOY03716"/>
    <property type="gene ID" value="TCM_018828"/>
</dbReference>
<dbReference type="EMBL" id="CM001882">
    <property type="protein sequence ID" value="EOY03716.1"/>
    <property type="molecule type" value="Genomic_DNA"/>
</dbReference>